<feature type="transmembrane region" description="Helical" evidence="6">
    <location>
        <begin position="413"/>
        <end position="431"/>
    </location>
</feature>
<feature type="transmembrane region" description="Helical" evidence="6">
    <location>
        <begin position="355"/>
        <end position="377"/>
    </location>
</feature>
<dbReference type="InterPro" id="IPR044644">
    <property type="entry name" value="DinF-like"/>
</dbReference>
<reference evidence="7" key="1">
    <citation type="journal article" date="2014" name="Int. J. Syst. Evol. Microbiol.">
        <title>Complete genome of a new Firmicutes species belonging to the dominant human colonic microbiota ('Ruminococcus bicirculans') reveals two chromosomes and a selective capacity to utilize plant glucans.</title>
        <authorList>
            <consortium name="NISC Comparative Sequencing Program"/>
            <person name="Wegmann U."/>
            <person name="Louis P."/>
            <person name="Goesmann A."/>
            <person name="Henrissat B."/>
            <person name="Duncan S.H."/>
            <person name="Flint H.J."/>
        </authorList>
    </citation>
    <scope>NUCLEOTIDE SEQUENCE</scope>
    <source>
        <strain evidence="7">NBRC 103408</strain>
    </source>
</reference>
<keyword evidence="8" id="KW-1185">Reference proteome</keyword>
<accession>A0ABQ5U945</accession>
<comment type="similarity">
    <text evidence="2">Belongs to the multi antimicrobial extrusion (MATE) (TC 2.A.66.1) family.</text>
</comment>
<dbReference type="NCBIfam" id="TIGR00797">
    <property type="entry name" value="matE"/>
    <property type="match status" value="1"/>
</dbReference>
<dbReference type="PANTHER" id="PTHR42893">
    <property type="entry name" value="PROTEIN DETOXIFICATION 44, CHLOROPLASTIC-RELATED"/>
    <property type="match status" value="1"/>
</dbReference>
<feature type="transmembrane region" description="Helical" evidence="6">
    <location>
        <begin position="132"/>
        <end position="156"/>
    </location>
</feature>
<name>A0ABQ5U945_9PROT</name>
<comment type="subcellular location">
    <subcellularLocation>
        <location evidence="1">Membrane</location>
        <topology evidence="1">Multi-pass membrane protein</topology>
    </subcellularLocation>
</comment>
<dbReference type="RefSeq" id="WP_169561758.1">
    <property type="nucleotide sequence ID" value="NZ_BSNF01000008.1"/>
</dbReference>
<dbReference type="InterPro" id="IPR002528">
    <property type="entry name" value="MATE_fam"/>
</dbReference>
<comment type="caution">
    <text evidence="7">The sequence shown here is derived from an EMBL/GenBank/DDBJ whole genome shotgun (WGS) entry which is preliminary data.</text>
</comment>
<feature type="transmembrane region" description="Helical" evidence="6">
    <location>
        <begin position="168"/>
        <end position="185"/>
    </location>
</feature>
<protein>
    <submittedName>
        <fullName evidence="7">MATE family efflux transporter</fullName>
    </submittedName>
</protein>
<feature type="transmembrane region" description="Helical" evidence="6">
    <location>
        <begin position="12"/>
        <end position="33"/>
    </location>
</feature>
<evidence type="ECO:0000256" key="5">
    <source>
        <dbReference type="ARBA" id="ARBA00023136"/>
    </source>
</evidence>
<feature type="transmembrane region" description="Helical" evidence="6">
    <location>
        <begin position="269"/>
        <end position="290"/>
    </location>
</feature>
<evidence type="ECO:0000256" key="3">
    <source>
        <dbReference type="ARBA" id="ARBA00022692"/>
    </source>
</evidence>
<proteinExistence type="inferred from homology"/>
<feature type="transmembrane region" description="Helical" evidence="6">
    <location>
        <begin position="236"/>
        <end position="257"/>
    </location>
</feature>
<dbReference type="Pfam" id="PF01554">
    <property type="entry name" value="MatE"/>
    <property type="match status" value="2"/>
</dbReference>
<sequence length="442" mass="47615">MNSLFHSATHREVLWLAWPIILSNLSVPLLGAVDTAVVGHLPGPQYLGAVAIGAMIFSFLYWGFGFLRMGTTGFVAQAAGAENSDEIRTVLARALILGGGLAVLILLCQVPVLAAALYLVEGSEAVEAGATAYFSIRVWGAPAVLANYAFLGFFIGLGNTRAALMTQVFMNAVNICLDLIFVLGLDMGVPGVAFATVLAEYSAVLLGAYLVRRELLMIGGRWLKQAILSLSDMKQLLAVNLDIFVRTILLIFSFAYFTAQAAKMGEETLAAMAVLMNFVHFLSFGLDGFAHAAEGLVGRAVGRGQPDRLNQVVGISSFWAGAVALLYAGIYAVFGPDFINLLTSVSGVRDVANDYLIWVVVMPLVAVWPYQLDGVFIGAMQSREMRNGMILSFAAYFAALHVFSSFWGAHGLWAGLVVFMVMRGLTLTWVYPRVLKRARGMA</sequence>
<dbReference type="CDD" id="cd13136">
    <property type="entry name" value="MATE_DinF_like"/>
    <property type="match status" value="1"/>
</dbReference>
<evidence type="ECO:0000313" key="7">
    <source>
        <dbReference type="EMBL" id="GLQ07705.1"/>
    </source>
</evidence>
<organism evidence="7 8">
    <name type="scientific">Sneathiella chinensis</name>
    <dbReference type="NCBI Taxonomy" id="349750"/>
    <lineage>
        <taxon>Bacteria</taxon>
        <taxon>Pseudomonadati</taxon>
        <taxon>Pseudomonadota</taxon>
        <taxon>Alphaproteobacteria</taxon>
        <taxon>Sneathiellales</taxon>
        <taxon>Sneathiellaceae</taxon>
        <taxon>Sneathiella</taxon>
    </lineage>
</organism>
<evidence type="ECO:0000256" key="2">
    <source>
        <dbReference type="ARBA" id="ARBA00010199"/>
    </source>
</evidence>
<feature type="transmembrane region" description="Helical" evidence="6">
    <location>
        <begin position="45"/>
        <end position="64"/>
    </location>
</feature>
<dbReference type="EMBL" id="BSNF01000008">
    <property type="protein sequence ID" value="GLQ07705.1"/>
    <property type="molecule type" value="Genomic_DNA"/>
</dbReference>
<keyword evidence="3 6" id="KW-0812">Transmembrane</keyword>
<feature type="transmembrane region" description="Helical" evidence="6">
    <location>
        <begin position="94"/>
        <end position="120"/>
    </location>
</feature>
<feature type="transmembrane region" description="Helical" evidence="6">
    <location>
        <begin position="191"/>
        <end position="211"/>
    </location>
</feature>
<feature type="transmembrane region" description="Helical" evidence="6">
    <location>
        <begin position="389"/>
        <end position="407"/>
    </location>
</feature>
<evidence type="ECO:0000256" key="1">
    <source>
        <dbReference type="ARBA" id="ARBA00004141"/>
    </source>
</evidence>
<evidence type="ECO:0000313" key="8">
    <source>
        <dbReference type="Proteomes" id="UP001161409"/>
    </source>
</evidence>
<evidence type="ECO:0000256" key="4">
    <source>
        <dbReference type="ARBA" id="ARBA00022989"/>
    </source>
</evidence>
<dbReference type="Proteomes" id="UP001161409">
    <property type="component" value="Unassembled WGS sequence"/>
</dbReference>
<gene>
    <name evidence="7" type="ORF">GCM10007924_29260</name>
</gene>
<keyword evidence="4 6" id="KW-1133">Transmembrane helix</keyword>
<dbReference type="PANTHER" id="PTHR42893:SF46">
    <property type="entry name" value="PROTEIN DETOXIFICATION 44, CHLOROPLASTIC"/>
    <property type="match status" value="1"/>
</dbReference>
<keyword evidence="5 6" id="KW-0472">Membrane</keyword>
<reference evidence="7" key="2">
    <citation type="submission" date="2023-01" db="EMBL/GenBank/DDBJ databases">
        <title>Draft genome sequence of Sneathiella chinensis strain NBRC 103408.</title>
        <authorList>
            <person name="Sun Q."/>
            <person name="Mori K."/>
        </authorList>
    </citation>
    <scope>NUCLEOTIDE SEQUENCE</scope>
    <source>
        <strain evidence="7">NBRC 103408</strain>
    </source>
</reference>
<evidence type="ECO:0000256" key="6">
    <source>
        <dbReference type="SAM" id="Phobius"/>
    </source>
</evidence>
<feature type="transmembrane region" description="Helical" evidence="6">
    <location>
        <begin position="311"/>
        <end position="335"/>
    </location>
</feature>